<comment type="caution">
    <text evidence="1">The sequence shown here is derived from an EMBL/GenBank/DDBJ whole genome shotgun (WGS) entry which is preliminary data.</text>
</comment>
<gene>
    <name evidence="1" type="ORF">C4D60_Mb05t13350</name>
</gene>
<evidence type="ECO:0000313" key="2">
    <source>
        <dbReference type="Proteomes" id="UP000317650"/>
    </source>
</evidence>
<dbReference type="EMBL" id="PYDT01000003">
    <property type="protein sequence ID" value="THU66362.1"/>
    <property type="molecule type" value="Genomic_DNA"/>
</dbReference>
<dbReference type="AlphaFoldDB" id="A0A4S8JVU4"/>
<reference evidence="1 2" key="1">
    <citation type="journal article" date="2019" name="Nat. Plants">
        <title>Genome sequencing of Musa balbisiana reveals subgenome evolution and function divergence in polyploid bananas.</title>
        <authorList>
            <person name="Yao X."/>
        </authorList>
    </citation>
    <scope>NUCLEOTIDE SEQUENCE [LARGE SCALE GENOMIC DNA]</scope>
    <source>
        <strain evidence="2">cv. DH-PKW</strain>
        <tissue evidence="1">Leaves</tissue>
    </source>
</reference>
<dbReference type="Proteomes" id="UP000317650">
    <property type="component" value="Chromosome 5"/>
</dbReference>
<keyword evidence="2" id="KW-1185">Reference proteome</keyword>
<name>A0A4S8JVU4_MUSBA</name>
<organism evidence="1 2">
    <name type="scientific">Musa balbisiana</name>
    <name type="common">Banana</name>
    <dbReference type="NCBI Taxonomy" id="52838"/>
    <lineage>
        <taxon>Eukaryota</taxon>
        <taxon>Viridiplantae</taxon>
        <taxon>Streptophyta</taxon>
        <taxon>Embryophyta</taxon>
        <taxon>Tracheophyta</taxon>
        <taxon>Spermatophyta</taxon>
        <taxon>Magnoliopsida</taxon>
        <taxon>Liliopsida</taxon>
        <taxon>Zingiberales</taxon>
        <taxon>Musaceae</taxon>
        <taxon>Musa</taxon>
    </lineage>
</organism>
<accession>A0A4S8JVU4</accession>
<protein>
    <submittedName>
        <fullName evidence="1">Uncharacterized protein</fullName>
    </submittedName>
</protein>
<sequence length="172" mass="18663">MALLLEALHSVVQALAHRLTLQAEVPEPLVREIVRHLPWIHLVGAPAAATIIMPRMHHIINMRASSLPSTLYEAMLRLLTKTQTKPSTGHTEVLQAKTRRCASATSRTSTYACTALVYRFTDPSRYLSMWTMLAFTCGCSSGPSTSTGFTTASSTPFSLATSHAACSATTFP</sequence>
<proteinExistence type="predicted"/>
<evidence type="ECO:0000313" key="1">
    <source>
        <dbReference type="EMBL" id="THU66362.1"/>
    </source>
</evidence>